<evidence type="ECO:0000313" key="6">
    <source>
        <dbReference type="EMBL" id="QDP41595.1"/>
    </source>
</evidence>
<dbReference type="Pfam" id="PF03808">
    <property type="entry name" value="Glyco_tran_WecG"/>
    <property type="match status" value="1"/>
</dbReference>
<organism evidence="6 7">
    <name type="scientific">Radiobacillus deserti</name>
    <dbReference type="NCBI Taxonomy" id="2594883"/>
    <lineage>
        <taxon>Bacteria</taxon>
        <taxon>Bacillati</taxon>
        <taxon>Bacillota</taxon>
        <taxon>Bacilli</taxon>
        <taxon>Bacillales</taxon>
        <taxon>Bacillaceae</taxon>
        <taxon>Radiobacillus</taxon>
    </lineage>
</organism>
<evidence type="ECO:0000256" key="4">
    <source>
        <dbReference type="ARBA" id="ARBA00023316"/>
    </source>
</evidence>
<dbReference type="EMBL" id="CP041666">
    <property type="protein sequence ID" value="QDP41595.1"/>
    <property type="molecule type" value="Genomic_DNA"/>
</dbReference>
<keyword evidence="3 5" id="KW-0777">Teichoic acid biosynthesis</keyword>
<evidence type="ECO:0000256" key="5">
    <source>
        <dbReference type="HAMAP-Rule" id="MF_02070"/>
    </source>
</evidence>
<evidence type="ECO:0000256" key="3">
    <source>
        <dbReference type="ARBA" id="ARBA00022944"/>
    </source>
</evidence>
<keyword evidence="2 5" id="KW-0808">Transferase</keyword>
<dbReference type="InterPro" id="IPR004629">
    <property type="entry name" value="WecG_TagA_CpsF"/>
</dbReference>
<protein>
    <recommendedName>
        <fullName evidence="5">N-acetylglucosaminyldiphosphoundecaprenol N-acetyl-beta-D-mannosaminyltransferase</fullName>
        <ecNumber evidence="5">2.4.1.187</ecNumber>
    </recommendedName>
    <alternativeName>
        <fullName evidence="5">N-acetylmannosaminyltransferase</fullName>
    </alternativeName>
    <alternativeName>
        <fullName evidence="5">UDP-N-acetylmannosamine transferase</fullName>
    </alternativeName>
    <alternativeName>
        <fullName evidence="5">UDP-N-acetylmannosamine:N-acetylglucosaminyl pyrophosphorylundecaprenol N-acetylmannosaminyltransferase</fullName>
    </alternativeName>
</protein>
<dbReference type="GO" id="GO:0071555">
    <property type="term" value="P:cell wall organization"/>
    <property type="evidence" value="ECO:0007669"/>
    <property type="project" value="UniProtKB-KW"/>
</dbReference>
<dbReference type="InterPro" id="IPR034714">
    <property type="entry name" value="TagA_TarA"/>
</dbReference>
<keyword evidence="1 5" id="KW-0328">Glycosyltransferase</keyword>
<proteinExistence type="inferred from homology"/>
<dbReference type="HAMAP" id="MF_02070">
    <property type="entry name" value="TagA_TarA"/>
    <property type="match status" value="1"/>
</dbReference>
<dbReference type="UniPathway" id="UPA00632"/>
<name>A0A516KJM9_9BACI</name>
<dbReference type="RefSeq" id="WP_143896294.1">
    <property type="nucleotide sequence ID" value="NZ_CP041666.1"/>
</dbReference>
<comment type="similarity">
    <text evidence="5">Belongs to the glycosyltransferase 26 family. TagA/TarA subfamily.</text>
</comment>
<dbReference type="GO" id="GO:0047244">
    <property type="term" value="F:N-acetylglucosaminyldiphosphoundecaprenol N-acetyl-beta-D-mannosaminyltransferase activity"/>
    <property type="evidence" value="ECO:0007669"/>
    <property type="project" value="UniProtKB-UniRule"/>
</dbReference>
<keyword evidence="7" id="KW-1185">Reference proteome</keyword>
<dbReference type="GO" id="GO:0019350">
    <property type="term" value="P:teichoic acid biosynthetic process"/>
    <property type="evidence" value="ECO:0007669"/>
    <property type="project" value="UniProtKB-UniRule"/>
</dbReference>
<evidence type="ECO:0000256" key="2">
    <source>
        <dbReference type="ARBA" id="ARBA00022679"/>
    </source>
</evidence>
<dbReference type="PANTHER" id="PTHR34136">
    <property type="match status" value="1"/>
</dbReference>
<dbReference type="NCBIfam" id="TIGR00696">
    <property type="entry name" value="wecG_tagA_cpsF"/>
    <property type="match status" value="1"/>
</dbReference>
<comment type="function">
    <text evidence="5">Catalyzes the conversion of GlcNAc-PP-undecaprenol into ManNAc-GlcNAc-PP-undecaprenol, the first committed lipid intermediate in the de novo synthesis of teichoic acid.</text>
</comment>
<dbReference type="AlphaFoldDB" id="A0A516KJM9"/>
<dbReference type="KEGG" id="aqt:FN924_16310"/>
<dbReference type="EC" id="2.4.1.187" evidence="5"/>
<dbReference type="Proteomes" id="UP000315215">
    <property type="component" value="Chromosome"/>
</dbReference>
<evidence type="ECO:0000313" key="7">
    <source>
        <dbReference type="Proteomes" id="UP000315215"/>
    </source>
</evidence>
<keyword evidence="4 5" id="KW-0961">Cell wall biogenesis/degradation</keyword>
<accession>A0A516KJM9</accession>
<dbReference type="CDD" id="cd06533">
    <property type="entry name" value="Glyco_transf_WecG_TagA"/>
    <property type="match status" value="1"/>
</dbReference>
<comment type="pathway">
    <text evidence="5">Cell wall biogenesis; teichoic acid biosynthesis.</text>
</comment>
<dbReference type="OrthoDB" id="9771846at2"/>
<comment type="catalytic activity">
    <reaction evidence="5">
        <text>UDP-N-acetyl-alpha-D-mannosamine + N-acetyl-alpha-D-glucosaminyl-di-trans,octa-cis-undecaprenyl diphosphate = N-acetyl-beta-D-mannosaminyl-(1-&gt;4)-N-acetyl-alpha-D-glucosaminyl di-trans,octa-cis-undecaprenyl diphosphate + UDP + H(+)</text>
        <dbReference type="Rhea" id="RHEA:16053"/>
        <dbReference type="ChEBI" id="CHEBI:15378"/>
        <dbReference type="ChEBI" id="CHEBI:58223"/>
        <dbReference type="ChEBI" id="CHEBI:62959"/>
        <dbReference type="ChEBI" id="CHEBI:68623"/>
        <dbReference type="ChEBI" id="CHEBI:132210"/>
        <dbReference type="EC" id="2.4.1.187"/>
    </reaction>
</comment>
<sequence>MKETILGVHVSNETYDSIKKQLFQHMEDNKQSFIVAVNPEKIIKASQDSSLKELINGADYQIPDGVGVLIASKLQGGSITNRITGIDLMNVLIEEASIRAKKVFFYGGKPGIAEAAKQKLLEKYPSLIVSGVMDGYVKDNQQIIDTINAADPDILFVALGSPKQEEWIRDNRSKLNVSVFQGVGGSFDVFAGNIKRAPAFFRRFGLEWLYRLLKEPWRLKRQLALPKFLLKVITTGRK</sequence>
<reference evidence="6 7" key="1">
    <citation type="submission" date="2019-07" db="EMBL/GenBank/DDBJ databases">
        <authorList>
            <person name="Li J."/>
        </authorList>
    </citation>
    <scope>NUCLEOTIDE SEQUENCE [LARGE SCALE GENOMIC DNA]</scope>
    <source>
        <strain evidence="6 7">TKL69</strain>
    </source>
</reference>
<gene>
    <name evidence="6" type="ORF">FN924_16310</name>
</gene>
<evidence type="ECO:0000256" key="1">
    <source>
        <dbReference type="ARBA" id="ARBA00022676"/>
    </source>
</evidence>
<dbReference type="PANTHER" id="PTHR34136:SF1">
    <property type="entry name" value="UDP-N-ACETYL-D-MANNOSAMINURONIC ACID TRANSFERASE"/>
    <property type="match status" value="1"/>
</dbReference>